<keyword evidence="4" id="KW-1185">Reference proteome</keyword>
<feature type="domain" description="DUF7136" evidence="2">
    <location>
        <begin position="29"/>
        <end position="251"/>
    </location>
</feature>
<evidence type="ECO:0000313" key="3">
    <source>
        <dbReference type="EMBL" id="KAF9873539.1"/>
    </source>
</evidence>
<dbReference type="Proteomes" id="UP000781932">
    <property type="component" value="Unassembled WGS sequence"/>
</dbReference>
<dbReference type="OrthoDB" id="4490227at2759"/>
<dbReference type="Pfam" id="PF23584">
    <property type="entry name" value="DUF7136"/>
    <property type="match status" value="1"/>
</dbReference>
<organism evidence="3 4">
    <name type="scientific">Colletotrichum karsti</name>
    <dbReference type="NCBI Taxonomy" id="1095194"/>
    <lineage>
        <taxon>Eukaryota</taxon>
        <taxon>Fungi</taxon>
        <taxon>Dikarya</taxon>
        <taxon>Ascomycota</taxon>
        <taxon>Pezizomycotina</taxon>
        <taxon>Sordariomycetes</taxon>
        <taxon>Hypocreomycetidae</taxon>
        <taxon>Glomerellales</taxon>
        <taxon>Glomerellaceae</taxon>
        <taxon>Colletotrichum</taxon>
        <taxon>Colletotrichum boninense species complex</taxon>
    </lineage>
</organism>
<keyword evidence="1" id="KW-0812">Transmembrane</keyword>
<name>A0A9P6LEV1_9PEZI</name>
<evidence type="ECO:0000256" key="1">
    <source>
        <dbReference type="SAM" id="Phobius"/>
    </source>
</evidence>
<dbReference type="GeneID" id="62164787"/>
<dbReference type="RefSeq" id="XP_038743000.1">
    <property type="nucleotide sequence ID" value="XM_038891713.1"/>
</dbReference>
<comment type="caution">
    <text evidence="3">The sequence shown here is derived from an EMBL/GenBank/DDBJ whole genome shotgun (WGS) entry which is preliminary data.</text>
</comment>
<protein>
    <recommendedName>
        <fullName evidence="2">DUF7136 domain-containing protein</fullName>
    </recommendedName>
</protein>
<dbReference type="InterPro" id="IPR055560">
    <property type="entry name" value="DUF7136"/>
</dbReference>
<reference evidence="3" key="2">
    <citation type="submission" date="2020-11" db="EMBL/GenBank/DDBJ databases">
        <title>Whole genome sequencing of Colletotrichum sp.</title>
        <authorList>
            <person name="Li H."/>
        </authorList>
    </citation>
    <scope>NUCLEOTIDE SEQUENCE</scope>
    <source>
        <strain evidence="3">CkLH20</strain>
    </source>
</reference>
<dbReference type="EMBL" id="JAATWM020000031">
    <property type="protein sequence ID" value="KAF9873539.1"/>
    <property type="molecule type" value="Genomic_DNA"/>
</dbReference>
<keyword evidence="1" id="KW-0472">Membrane</keyword>
<evidence type="ECO:0000259" key="2">
    <source>
        <dbReference type="Pfam" id="PF23584"/>
    </source>
</evidence>
<evidence type="ECO:0000313" key="4">
    <source>
        <dbReference type="Proteomes" id="UP000781932"/>
    </source>
</evidence>
<reference evidence="3" key="1">
    <citation type="submission" date="2020-03" db="EMBL/GenBank/DDBJ databases">
        <authorList>
            <person name="He L."/>
        </authorList>
    </citation>
    <scope>NUCLEOTIDE SEQUENCE</scope>
    <source>
        <strain evidence="3">CkLH20</strain>
    </source>
</reference>
<accession>A0A9P6LEV1</accession>
<keyword evidence="1" id="KW-1133">Transmembrane helix</keyword>
<sequence>MRLVPHAAGSLAHATAYLGAIVIAANTAPPGVLDFGLVFPRPNETYEPTDRFPIVFALQNAELAKHLYLNVWFRLINSTNRDWLYNTGNIDISAEWNLVHNPSEPFLYWQFLDIKSEGPIKLIWQPGWAQCHEGVDGVEFVNNNTLHIADFGVDFEIKRDGRKADLVAATSNNEQCPDRGYAIQVTNQTREVLPRPVWDGKNGTCAVLAFPSPTPTADPCRVRIDEAAVESMNAVELQRMCKGFINPPAECPKKDGAVQKSAIVAGAASFAAALGAFVFLLV</sequence>
<feature type="transmembrane region" description="Helical" evidence="1">
    <location>
        <begin position="262"/>
        <end position="281"/>
    </location>
</feature>
<gene>
    <name evidence="3" type="ORF">CkaCkLH20_08998</name>
</gene>
<proteinExistence type="predicted"/>
<dbReference type="AlphaFoldDB" id="A0A9P6LEV1"/>